<keyword evidence="4" id="KW-1185">Reference proteome</keyword>
<dbReference type="InterPro" id="IPR003959">
    <property type="entry name" value="ATPase_AAA_core"/>
</dbReference>
<proteinExistence type="predicted"/>
<dbReference type="GeneID" id="54355580"/>
<dbReference type="SUPFAM" id="SSF52540">
    <property type="entry name" value="P-loop containing nucleoside triphosphate hydrolases"/>
    <property type="match status" value="1"/>
</dbReference>
<dbReference type="RefSeq" id="XP_033450862.1">
    <property type="nucleotide sequence ID" value="XM_033597913.1"/>
</dbReference>
<dbReference type="SMART" id="SM00382">
    <property type="entry name" value="AAA"/>
    <property type="match status" value="1"/>
</dbReference>
<dbReference type="CDD" id="cd19481">
    <property type="entry name" value="RecA-like_protease"/>
    <property type="match status" value="1"/>
</dbReference>
<reference evidence="3" key="1">
    <citation type="journal article" date="2020" name="Stud. Mycol.">
        <title>101 Dothideomycetes genomes: a test case for predicting lifestyles and emergence of pathogens.</title>
        <authorList>
            <person name="Haridas S."/>
            <person name="Albert R."/>
            <person name="Binder M."/>
            <person name="Bloem J."/>
            <person name="Labutti K."/>
            <person name="Salamov A."/>
            <person name="Andreopoulos B."/>
            <person name="Baker S."/>
            <person name="Barry K."/>
            <person name="Bills G."/>
            <person name="Bluhm B."/>
            <person name="Cannon C."/>
            <person name="Castanera R."/>
            <person name="Culley D."/>
            <person name="Daum C."/>
            <person name="Ezra D."/>
            <person name="Gonzalez J."/>
            <person name="Henrissat B."/>
            <person name="Kuo A."/>
            <person name="Liang C."/>
            <person name="Lipzen A."/>
            <person name="Lutzoni F."/>
            <person name="Magnuson J."/>
            <person name="Mondo S."/>
            <person name="Nolan M."/>
            <person name="Ohm R."/>
            <person name="Pangilinan J."/>
            <person name="Park H.-J."/>
            <person name="Ramirez L."/>
            <person name="Alfaro M."/>
            <person name="Sun H."/>
            <person name="Tritt A."/>
            <person name="Yoshinaga Y."/>
            <person name="Zwiers L.-H."/>
            <person name="Turgeon B."/>
            <person name="Goodwin S."/>
            <person name="Spatafora J."/>
            <person name="Crous P."/>
            <person name="Grigoriev I."/>
        </authorList>
    </citation>
    <scope>NUCLEOTIDE SEQUENCE</scope>
    <source>
        <strain evidence="3">CBS 183.55</strain>
    </source>
</reference>
<evidence type="ECO:0000313" key="3">
    <source>
        <dbReference type="EMBL" id="KAF1930614.1"/>
    </source>
</evidence>
<feature type="region of interest" description="Disordered" evidence="1">
    <location>
        <begin position="183"/>
        <end position="231"/>
    </location>
</feature>
<dbReference type="EMBL" id="ML978963">
    <property type="protein sequence ID" value="KAF1930614.1"/>
    <property type="molecule type" value="Genomic_DNA"/>
</dbReference>
<dbReference type="GO" id="GO:0016887">
    <property type="term" value="F:ATP hydrolysis activity"/>
    <property type="evidence" value="ECO:0007669"/>
    <property type="project" value="InterPro"/>
</dbReference>
<dbReference type="InterPro" id="IPR027417">
    <property type="entry name" value="P-loop_NTPase"/>
</dbReference>
<name>A0A6A5RTX9_9PLEO</name>
<dbReference type="GO" id="GO:0005524">
    <property type="term" value="F:ATP binding"/>
    <property type="evidence" value="ECO:0007669"/>
    <property type="project" value="InterPro"/>
</dbReference>
<protein>
    <recommendedName>
        <fullName evidence="2">AAA+ ATPase domain-containing protein</fullName>
    </recommendedName>
</protein>
<evidence type="ECO:0000313" key="4">
    <source>
        <dbReference type="Proteomes" id="UP000800082"/>
    </source>
</evidence>
<dbReference type="Pfam" id="PF00004">
    <property type="entry name" value="AAA"/>
    <property type="match status" value="1"/>
</dbReference>
<evidence type="ECO:0000259" key="2">
    <source>
        <dbReference type="SMART" id="SM00382"/>
    </source>
</evidence>
<feature type="compositionally biased region" description="Low complexity" evidence="1">
    <location>
        <begin position="973"/>
        <end position="982"/>
    </location>
</feature>
<dbReference type="Pfam" id="PF23232">
    <property type="entry name" value="AAA_lid_13"/>
    <property type="match status" value="1"/>
</dbReference>
<organism evidence="3 4">
    <name type="scientific">Didymella exigua CBS 183.55</name>
    <dbReference type="NCBI Taxonomy" id="1150837"/>
    <lineage>
        <taxon>Eukaryota</taxon>
        <taxon>Fungi</taxon>
        <taxon>Dikarya</taxon>
        <taxon>Ascomycota</taxon>
        <taxon>Pezizomycotina</taxon>
        <taxon>Dothideomycetes</taxon>
        <taxon>Pleosporomycetidae</taxon>
        <taxon>Pleosporales</taxon>
        <taxon>Pleosporineae</taxon>
        <taxon>Didymellaceae</taxon>
        <taxon>Didymella</taxon>
    </lineage>
</organism>
<feature type="domain" description="AAA+ ATPase" evidence="2">
    <location>
        <begin position="709"/>
        <end position="840"/>
    </location>
</feature>
<dbReference type="InterPro" id="IPR054289">
    <property type="entry name" value="DUF7025"/>
</dbReference>
<feature type="region of interest" description="Disordered" evidence="1">
    <location>
        <begin position="961"/>
        <end position="982"/>
    </location>
</feature>
<dbReference type="Pfam" id="PF22893">
    <property type="entry name" value="ULD_2"/>
    <property type="match status" value="1"/>
</dbReference>
<dbReference type="AlphaFoldDB" id="A0A6A5RTX9"/>
<evidence type="ECO:0000256" key="1">
    <source>
        <dbReference type="SAM" id="MobiDB-lite"/>
    </source>
</evidence>
<dbReference type="InterPro" id="IPR054464">
    <property type="entry name" value="ULD_fung"/>
</dbReference>
<sequence length="982" mass="111036">MSSVCSMASNHGYFPVLTGIERVSDTSAVLTPNIVDRGADSEDESTAGAQLTDAESRLPSSRGWGAHKRRLERIGVAIERASGVTDNIAELSKDTEKKEGYGKCMNLTFDDGVWYKIPWEACCTWHRMEALLRTWFRGDEERLKDLEREHYTLKQADQDLMLPRIWEKLLVHDANIVFSWVEPSATSSRPGSPVGSLASEDQYGDHGPEHHNRSPVGSLASEEQPGDHGPGYHNRFGYTIQYYQKPLFSTDDDEFVSSSVYEEPVGFEVDASYEKVPALEEFQHIIVPRHASPHRKGGRSGKVKLRSIDRIGKKALKINSSFLLNVIRSVVTHTSDMPDDVETGLTTGIFPYPYKDLCLHIDALQDYRTQTSGLRARHSAAFNDSFDLHMILLQDYLERQPELLLKETSAKWSKPNPSTSFASIWLLLKPGSDVYVREFDGSLNAYVVDSVRGGVVVGKDGRRISNSYHVQLWHLILGSGTVRPWTRSIEIGVFDNDREITSLPLFPVRFRDSVDDGATRKGLIGRGRKYFQYCRRPNFLQYSGTGLRGGKSYKRARVVVEHASDPWHDDGFERPEHEVHIPMEDEPFGTSIRLAQCECQECKDAATTEEVHTMHFSDYRRLDPERLGELTPHQYMLMTSHMFAFVLRDRVYDLLNVGHLEDPVMAETAIDKLVIEPGNKEIIKAIAKIYTDNAPEGRFSADFISGKGEGQIILLHGPPGTGKTLTADLQGSESVAEFTKRPLLSITAADLGHQPDALERNLLRYFQRAADWDAIVLLDEADVYLEQRSVMDLQRNSIVSVFLRAMDYFQGILFLTTNRVGQFDEAFASRIHLSLGYNVLDDNARGQIWDNLFQKLREDHRKKIGPEIVFGISAKQYIKTKEVMALEWNGREIRNAFQTAVALAVYDTKQPDGGEIPYLTENHLEQVVAMSLAFKDYMKKTRQGMTESEWAVMRNNRYDSLADRSGTPRGKRTAATTTTTER</sequence>
<dbReference type="Gene3D" id="3.40.50.300">
    <property type="entry name" value="P-loop containing nucleotide triphosphate hydrolases"/>
    <property type="match status" value="1"/>
</dbReference>
<dbReference type="PANTHER" id="PTHR46411">
    <property type="entry name" value="FAMILY ATPASE, PUTATIVE-RELATED"/>
    <property type="match status" value="1"/>
</dbReference>
<dbReference type="InterPro" id="IPR056599">
    <property type="entry name" value="AAA_lid_fung"/>
</dbReference>
<dbReference type="InterPro" id="IPR003593">
    <property type="entry name" value="AAA+_ATPase"/>
</dbReference>
<accession>A0A6A5RTX9</accession>
<dbReference type="Pfam" id="PF22942">
    <property type="entry name" value="DUF7025"/>
    <property type="match status" value="1"/>
</dbReference>
<dbReference type="Proteomes" id="UP000800082">
    <property type="component" value="Unassembled WGS sequence"/>
</dbReference>
<dbReference type="OrthoDB" id="10042665at2759"/>
<dbReference type="PANTHER" id="PTHR46411:SF4">
    <property type="entry name" value="AAA+ ATPASE DOMAIN-CONTAINING PROTEIN"/>
    <property type="match status" value="1"/>
</dbReference>
<gene>
    <name evidence="3" type="ORF">M421DRAFT_91106</name>
</gene>
<feature type="region of interest" description="Disordered" evidence="1">
    <location>
        <begin position="34"/>
        <end position="62"/>
    </location>
</feature>
<feature type="compositionally biased region" description="Basic and acidic residues" evidence="1">
    <location>
        <begin position="203"/>
        <end position="212"/>
    </location>
</feature>